<keyword evidence="1" id="KW-0472">Membrane</keyword>
<sequence length="532" mass="62215">MVKKTNKDKGKNLDKVLEQLVRIRLYGDMYHNICNEKQDVQSTISLAVELLYSELEQLDKINYANAVCILSDFEDFAFLIGDHVRYKGTMNDILIHEKILSNKDIKFVIQNAVQRLNSHNINLKELLDFFVDTTLFSNKSPLLTFLIDTIFLYVMILVTYKIKIKNNKFLGLVERNESFEIKYGKDQVISKDAFVKLSEIEEKVEFVYSHKGFCEFFNSYFELSKSILQISVDKFRENIVKLGPGFSYNEAKYVYLKESFSRAYPFIETKEFKINRIFNDPRESVECNFMLLDNNLSDILGNRKYALGKNGAIIEFLNKNKAVDFVEVVENNEDYYFKVRYFNSKGILYEHNINEVTSFARKVNLEYTDHIITCNKEEVNSLISKIANDGLEANLKVISKLFQTCNYIFIVDYEAVKQKKITNQEYTNNHEHKIKQGVMLLNCLYVLYCDIKNKEVRIYNRKIEDSPKGTRIVRAVYRTAYIRKLPEGWQVSDEAKSNAGRLSVILPDGYTFVREHIPPERKDSKRVVKIKA</sequence>
<comment type="caution">
    <text evidence="2">The sequence shown here is derived from an EMBL/GenBank/DDBJ whole genome shotgun (WGS) entry which is preliminary data.</text>
</comment>
<name>A0A162QYQ0_9CLOT</name>
<keyword evidence="1" id="KW-0812">Transmembrane</keyword>
<accession>A0A162QYQ0</accession>
<evidence type="ECO:0000256" key="1">
    <source>
        <dbReference type="SAM" id="Phobius"/>
    </source>
</evidence>
<dbReference type="RefSeq" id="WP_066629550.1">
    <property type="nucleotide sequence ID" value="NZ_FQXL01000050.1"/>
</dbReference>
<proteinExistence type="predicted"/>
<feature type="transmembrane region" description="Helical" evidence="1">
    <location>
        <begin position="142"/>
        <end position="160"/>
    </location>
</feature>
<evidence type="ECO:0000313" key="3">
    <source>
        <dbReference type="Proteomes" id="UP000076603"/>
    </source>
</evidence>
<dbReference type="Proteomes" id="UP000076603">
    <property type="component" value="Unassembled WGS sequence"/>
</dbReference>
<dbReference type="PATRIC" id="fig|1121326.3.peg.5446"/>
<keyword evidence="3" id="KW-1185">Reference proteome</keyword>
<dbReference type="AlphaFoldDB" id="A0A162QYQ0"/>
<reference evidence="2 3" key="1">
    <citation type="submission" date="2016-04" db="EMBL/GenBank/DDBJ databases">
        <title>Genome sequence of Clostridium magnum DSM 2767.</title>
        <authorList>
            <person name="Poehlein A."/>
            <person name="Uhlig R."/>
            <person name="Fischer R."/>
            <person name="Bahl H."/>
            <person name="Daniel R."/>
        </authorList>
    </citation>
    <scope>NUCLEOTIDE SEQUENCE [LARGE SCALE GENOMIC DNA]</scope>
    <source>
        <strain evidence="2 3">DSM 2767</strain>
    </source>
</reference>
<dbReference type="EMBL" id="LWAE01000010">
    <property type="protein sequence ID" value="KZL89163.1"/>
    <property type="molecule type" value="Genomic_DNA"/>
</dbReference>
<protein>
    <submittedName>
        <fullName evidence="2">Uncharacterized protein</fullName>
    </submittedName>
</protein>
<keyword evidence="1" id="KW-1133">Transmembrane helix</keyword>
<organism evidence="2 3">
    <name type="scientific">Clostridium magnum DSM 2767</name>
    <dbReference type="NCBI Taxonomy" id="1121326"/>
    <lineage>
        <taxon>Bacteria</taxon>
        <taxon>Bacillati</taxon>
        <taxon>Bacillota</taxon>
        <taxon>Clostridia</taxon>
        <taxon>Eubacteriales</taxon>
        <taxon>Clostridiaceae</taxon>
        <taxon>Clostridium</taxon>
    </lineage>
</organism>
<gene>
    <name evidence="2" type="ORF">CLMAG_53810</name>
</gene>
<evidence type="ECO:0000313" key="2">
    <source>
        <dbReference type="EMBL" id="KZL89163.1"/>
    </source>
</evidence>